<name>M3R5L2_HELPX</name>
<dbReference type="HOGENOM" id="CLU_2682773_0_0_7"/>
<protein>
    <submittedName>
        <fullName evidence="1">Uncharacterized protein</fullName>
    </submittedName>
</protein>
<organism evidence="1 2">
    <name type="scientific">Helicobacter pylori GAM265BSii</name>
    <dbReference type="NCBI Taxonomy" id="1159049"/>
    <lineage>
        <taxon>Bacteria</taxon>
        <taxon>Pseudomonadati</taxon>
        <taxon>Campylobacterota</taxon>
        <taxon>Epsilonproteobacteria</taxon>
        <taxon>Campylobacterales</taxon>
        <taxon>Helicobacteraceae</taxon>
        <taxon>Helicobacter</taxon>
    </lineage>
</organism>
<accession>M3R5L2</accession>
<dbReference type="PATRIC" id="fig|1159049.3.peg.1606"/>
<comment type="caution">
    <text evidence="1">The sequence shown here is derived from an EMBL/GenBank/DDBJ whole genome shotgun (WGS) entry which is preliminary data.</text>
</comment>
<reference evidence="1 2" key="1">
    <citation type="submission" date="2012-12" db="EMBL/GenBank/DDBJ databases">
        <authorList>
            <person name="Weinstock G."/>
            <person name="Sodergren E."/>
            <person name="Lobos E.A."/>
            <person name="Fulton L."/>
            <person name="Fulton R."/>
            <person name="Courtney L."/>
            <person name="Fronick C."/>
            <person name="O'Laughlin M."/>
            <person name="Godfrey J."/>
            <person name="Wilson R.M."/>
            <person name="Miner T."/>
            <person name="Farmer C."/>
            <person name="Delehaunty K."/>
            <person name="Cordes M."/>
            <person name="Minx P."/>
            <person name="Tomlinson C."/>
            <person name="Chen J."/>
            <person name="Wollam A."/>
            <person name="Pepin K.H."/>
            <person name="Bhonagiri V."/>
            <person name="Zhang X."/>
            <person name="Suruliraj S."/>
            <person name="Antonio M."/>
            <person name="Secka O."/>
            <person name="Thomas J."/>
            <person name="Warren W."/>
            <person name="Mitreva M."/>
            <person name="Mardis E.R."/>
            <person name="Wilson R.K."/>
        </authorList>
    </citation>
    <scope>NUCLEOTIDE SEQUENCE [LARGE SCALE GENOMIC DNA]</scope>
    <source>
        <strain evidence="1 2">GAM265BSii</strain>
    </source>
</reference>
<evidence type="ECO:0000313" key="1">
    <source>
        <dbReference type="EMBL" id="EMH26707.1"/>
    </source>
</evidence>
<proteinExistence type="predicted"/>
<dbReference type="AlphaFoldDB" id="M3R5L2"/>
<dbReference type="Proteomes" id="UP000011872">
    <property type="component" value="Unassembled WGS sequence"/>
</dbReference>
<sequence>MCRFHRFSFLSQIKIAPSIKSKKKQLKFLKKPQFVAEFIQKDKRALRKANANLLKMRSFWGFSYGARMVSKYSY</sequence>
<evidence type="ECO:0000313" key="2">
    <source>
        <dbReference type="Proteomes" id="UP000011872"/>
    </source>
</evidence>
<gene>
    <name evidence="1" type="ORF">HMPREF1421_01700</name>
</gene>
<dbReference type="EMBL" id="APDY01000083">
    <property type="protein sequence ID" value="EMH26707.1"/>
    <property type="molecule type" value="Genomic_DNA"/>
</dbReference>